<dbReference type="InterPro" id="IPR001478">
    <property type="entry name" value="PDZ"/>
</dbReference>
<dbReference type="InterPro" id="IPR036034">
    <property type="entry name" value="PDZ_sf"/>
</dbReference>
<dbReference type="SUPFAM" id="SSF50494">
    <property type="entry name" value="Trypsin-like serine proteases"/>
    <property type="match status" value="1"/>
</dbReference>
<evidence type="ECO:0000256" key="4">
    <source>
        <dbReference type="ARBA" id="ARBA00022825"/>
    </source>
</evidence>
<organism evidence="7 8">
    <name type="scientific">Hydromonas duriensis</name>
    <dbReference type="NCBI Taxonomy" id="1527608"/>
    <lineage>
        <taxon>Bacteria</taxon>
        <taxon>Pseudomonadati</taxon>
        <taxon>Pseudomonadota</taxon>
        <taxon>Betaproteobacteria</taxon>
        <taxon>Burkholderiales</taxon>
        <taxon>Burkholderiaceae</taxon>
        <taxon>Hydromonas</taxon>
    </lineage>
</organism>
<keyword evidence="8" id="KW-1185">Reference proteome</keyword>
<feature type="chain" id="PRO_5020811339" evidence="5">
    <location>
        <begin position="28"/>
        <end position="452"/>
    </location>
</feature>
<feature type="domain" description="PDZ" evidence="6">
    <location>
        <begin position="248"/>
        <end position="338"/>
    </location>
</feature>
<accession>A0A4V3DK16</accession>
<dbReference type="RefSeq" id="WP_133619174.1">
    <property type="nucleotide sequence ID" value="NZ_SNZE01000004.1"/>
</dbReference>
<evidence type="ECO:0000256" key="2">
    <source>
        <dbReference type="ARBA" id="ARBA00022670"/>
    </source>
</evidence>
<dbReference type="AlphaFoldDB" id="A0A4V3DK16"/>
<proteinExistence type="inferred from homology"/>
<feature type="domain" description="PDZ" evidence="6">
    <location>
        <begin position="344"/>
        <end position="441"/>
    </location>
</feature>
<dbReference type="Proteomes" id="UP000294480">
    <property type="component" value="Unassembled WGS sequence"/>
</dbReference>
<dbReference type="InterPro" id="IPR009003">
    <property type="entry name" value="Peptidase_S1_PA"/>
</dbReference>
<dbReference type="SUPFAM" id="SSF50156">
    <property type="entry name" value="PDZ domain-like"/>
    <property type="match status" value="2"/>
</dbReference>
<feature type="signal peptide" evidence="5">
    <location>
        <begin position="1"/>
        <end position="27"/>
    </location>
</feature>
<dbReference type="Pfam" id="PF13365">
    <property type="entry name" value="Trypsin_2"/>
    <property type="match status" value="1"/>
</dbReference>
<name>A0A4V3DK16_9BURK</name>
<evidence type="ECO:0000259" key="6">
    <source>
        <dbReference type="PROSITE" id="PS50106"/>
    </source>
</evidence>
<comment type="caution">
    <text evidence="7">The sequence shown here is derived from an EMBL/GenBank/DDBJ whole genome shotgun (WGS) entry which is preliminary data.</text>
</comment>
<dbReference type="GO" id="GO:0006508">
    <property type="term" value="P:proteolysis"/>
    <property type="evidence" value="ECO:0007669"/>
    <property type="project" value="UniProtKB-KW"/>
</dbReference>
<dbReference type="PRINTS" id="PR00834">
    <property type="entry name" value="PROTEASES2C"/>
</dbReference>
<keyword evidence="5" id="KW-0732">Signal</keyword>
<comment type="similarity">
    <text evidence="1">Belongs to the peptidase S1C family.</text>
</comment>
<dbReference type="Pfam" id="PF13180">
    <property type="entry name" value="PDZ_2"/>
    <property type="match status" value="1"/>
</dbReference>
<sequence>MHPRALPIFFKRLLGFTALLLAAQAQAAPNVSQIINDSADSIVSVHALKWVKVKLPEQYKGVTQDPVYQVFSRMFNTDEIVPATNTEAPIVKKKNQGNGFIIANNGVIVTNYHTIVNANEIYVQLFDKRRLKATVLRTQPKQDLAILKVANNNLPALPLATDINEGEWVLALGANKNGISAGTIVSTLNSQHVQELVTDVDIDSNNSGGPLLNIKGEVLAMNSNLLKAPMGLTRHALIGKLINSKDLHAALPKTWQKLGFSASNIEEKQQKELNLADATGAWVRSITPNSIASHSGLQINDIIIALESQKVVDISDLNALGDFLAEDDSVNLSILRNGERKIIQFTVPKPNNPNDPSNLFTWKKLGLKLRPMSAAQKATVNTTAGVQITEAQNPAMAAGLQVGDFLLNLNQQDIKSIEQIEQTAKGLTSGDTVFVYVVRGAIRQFVGINITD</sequence>
<evidence type="ECO:0000256" key="5">
    <source>
        <dbReference type="SAM" id="SignalP"/>
    </source>
</evidence>
<dbReference type="Gene3D" id="2.40.10.120">
    <property type="match status" value="1"/>
</dbReference>
<evidence type="ECO:0000256" key="3">
    <source>
        <dbReference type="ARBA" id="ARBA00022801"/>
    </source>
</evidence>
<dbReference type="EMBL" id="SNZE01000004">
    <property type="protein sequence ID" value="TDR32306.1"/>
    <property type="molecule type" value="Genomic_DNA"/>
</dbReference>
<dbReference type="PANTHER" id="PTHR22939:SF129">
    <property type="entry name" value="SERINE PROTEASE HTRA2, MITOCHONDRIAL"/>
    <property type="match status" value="1"/>
</dbReference>
<dbReference type="PROSITE" id="PS50106">
    <property type="entry name" value="PDZ"/>
    <property type="match status" value="2"/>
</dbReference>
<protein>
    <submittedName>
        <fullName evidence="7">Serine protease Do</fullName>
    </submittedName>
</protein>
<evidence type="ECO:0000313" key="7">
    <source>
        <dbReference type="EMBL" id="TDR32306.1"/>
    </source>
</evidence>
<dbReference type="GO" id="GO:0004252">
    <property type="term" value="F:serine-type endopeptidase activity"/>
    <property type="evidence" value="ECO:0007669"/>
    <property type="project" value="InterPro"/>
</dbReference>
<keyword evidence="3" id="KW-0378">Hydrolase</keyword>
<dbReference type="OrthoDB" id="9758917at2"/>
<evidence type="ECO:0000313" key="8">
    <source>
        <dbReference type="Proteomes" id="UP000294480"/>
    </source>
</evidence>
<dbReference type="InterPro" id="IPR001940">
    <property type="entry name" value="Peptidase_S1C"/>
</dbReference>
<keyword evidence="4" id="KW-0720">Serine protease</keyword>
<evidence type="ECO:0000256" key="1">
    <source>
        <dbReference type="ARBA" id="ARBA00010541"/>
    </source>
</evidence>
<reference evidence="7 8" key="1">
    <citation type="submission" date="2019-03" db="EMBL/GenBank/DDBJ databases">
        <title>Genomic Encyclopedia of Type Strains, Phase IV (KMG-IV): sequencing the most valuable type-strain genomes for metagenomic binning, comparative biology and taxonomic classification.</title>
        <authorList>
            <person name="Goeker M."/>
        </authorList>
    </citation>
    <scope>NUCLEOTIDE SEQUENCE [LARGE SCALE GENOMIC DNA]</scope>
    <source>
        <strain evidence="7 8">DSM 102852</strain>
    </source>
</reference>
<gene>
    <name evidence="7" type="ORF">DFR44_10420</name>
</gene>
<dbReference type="PANTHER" id="PTHR22939">
    <property type="entry name" value="SERINE PROTEASE FAMILY S1C HTRA-RELATED"/>
    <property type="match status" value="1"/>
</dbReference>
<keyword evidence="2 7" id="KW-0645">Protease</keyword>
<dbReference type="SMART" id="SM00228">
    <property type="entry name" value="PDZ"/>
    <property type="match status" value="2"/>
</dbReference>
<dbReference type="Gene3D" id="2.30.42.10">
    <property type="match status" value="2"/>
</dbReference>